<keyword evidence="2" id="KW-1185">Reference proteome</keyword>
<accession>A0A845SIX9</accession>
<dbReference type="Proteomes" id="UP000461443">
    <property type="component" value="Unassembled WGS sequence"/>
</dbReference>
<dbReference type="AlphaFoldDB" id="A0A845SIX9"/>
<organism evidence="1 2">
    <name type="scientific">Acerihabitans arboris</name>
    <dbReference type="NCBI Taxonomy" id="2691583"/>
    <lineage>
        <taxon>Bacteria</taxon>
        <taxon>Pseudomonadati</taxon>
        <taxon>Pseudomonadota</taxon>
        <taxon>Gammaproteobacteria</taxon>
        <taxon>Enterobacterales</taxon>
        <taxon>Pectobacteriaceae</taxon>
        <taxon>Acerihabitans</taxon>
    </lineage>
</organism>
<proteinExistence type="predicted"/>
<name>A0A845SIX9_9GAMM</name>
<evidence type="ECO:0000313" key="1">
    <source>
        <dbReference type="EMBL" id="NDL62598.1"/>
    </source>
</evidence>
<reference evidence="1 2" key="1">
    <citation type="submission" date="2019-12" db="EMBL/GenBank/DDBJ databases">
        <authorList>
            <person name="Lee S.D."/>
        </authorList>
    </citation>
    <scope>NUCLEOTIDE SEQUENCE [LARGE SCALE GENOMIC DNA]</scope>
    <source>
        <strain evidence="1 2">SAP-6</strain>
    </source>
</reference>
<evidence type="ECO:0000313" key="2">
    <source>
        <dbReference type="Proteomes" id="UP000461443"/>
    </source>
</evidence>
<sequence>MTIPAEALRQTHDTVSLLIGQASLALHRRGARIHPGAIVTYLAAEQEREHDEIRRFFIGVAIGLLRV</sequence>
<gene>
    <name evidence="1" type="ORF">GRH90_07505</name>
</gene>
<protein>
    <submittedName>
        <fullName evidence="1">Uncharacterized protein</fullName>
    </submittedName>
</protein>
<dbReference type="EMBL" id="WUBS01000004">
    <property type="protein sequence ID" value="NDL62598.1"/>
    <property type="molecule type" value="Genomic_DNA"/>
</dbReference>
<comment type="caution">
    <text evidence="1">The sequence shown here is derived from an EMBL/GenBank/DDBJ whole genome shotgun (WGS) entry which is preliminary data.</text>
</comment>
<reference evidence="1 2" key="2">
    <citation type="submission" date="2020-02" db="EMBL/GenBank/DDBJ databases">
        <title>The new genus of Enterobacteriales.</title>
        <authorList>
            <person name="Kim I.S."/>
        </authorList>
    </citation>
    <scope>NUCLEOTIDE SEQUENCE [LARGE SCALE GENOMIC DNA]</scope>
    <source>
        <strain evidence="1 2">SAP-6</strain>
    </source>
</reference>